<feature type="compositionally biased region" description="Low complexity" evidence="3">
    <location>
        <begin position="433"/>
        <end position="453"/>
    </location>
</feature>
<proteinExistence type="predicted"/>
<dbReference type="Pfam" id="PF00069">
    <property type="entry name" value="Pkinase"/>
    <property type="match status" value="1"/>
</dbReference>
<evidence type="ECO:0000256" key="2">
    <source>
        <dbReference type="ARBA" id="ARBA00022840"/>
    </source>
</evidence>
<feature type="region of interest" description="Disordered" evidence="3">
    <location>
        <begin position="433"/>
        <end position="506"/>
    </location>
</feature>
<feature type="compositionally biased region" description="Polar residues" evidence="3">
    <location>
        <begin position="1"/>
        <end position="20"/>
    </location>
</feature>
<feature type="compositionally biased region" description="Basic and acidic residues" evidence="3">
    <location>
        <begin position="379"/>
        <end position="393"/>
    </location>
</feature>
<protein>
    <submittedName>
        <fullName evidence="5">Kinase-like domain-containing protein</fullName>
    </submittedName>
</protein>
<dbReference type="Proteomes" id="UP000807306">
    <property type="component" value="Unassembled WGS sequence"/>
</dbReference>
<keyword evidence="5" id="KW-0418">Kinase</keyword>
<keyword evidence="2" id="KW-0067">ATP-binding</keyword>
<accession>A0A9P6JTY2</accession>
<feature type="compositionally biased region" description="Polar residues" evidence="3">
    <location>
        <begin position="473"/>
        <end position="496"/>
    </location>
</feature>
<feature type="compositionally biased region" description="Polar residues" evidence="3">
    <location>
        <begin position="311"/>
        <end position="331"/>
    </location>
</feature>
<feature type="region of interest" description="Disordered" evidence="3">
    <location>
        <begin position="281"/>
        <end position="331"/>
    </location>
</feature>
<dbReference type="GO" id="GO:0004674">
    <property type="term" value="F:protein serine/threonine kinase activity"/>
    <property type="evidence" value="ECO:0007669"/>
    <property type="project" value="TreeGrafter"/>
</dbReference>
<feature type="region of interest" description="Disordered" evidence="3">
    <location>
        <begin position="1"/>
        <end position="106"/>
    </location>
</feature>
<keyword evidence="6" id="KW-1185">Reference proteome</keyword>
<dbReference type="PROSITE" id="PS00108">
    <property type="entry name" value="PROTEIN_KINASE_ST"/>
    <property type="match status" value="1"/>
</dbReference>
<keyword evidence="5" id="KW-0808">Transferase</keyword>
<sequence length="1016" mass="111733">MASTLQSTSSYLEPGTSSWRFRSPAASSTSSLCSTLSDFTSSTSLSSSPPAPKTNAFFASPFPTRAHSPDLPTPPAKPTPARSLTADFFSTPTRTPSPPVEPQSAKSAKSFYFASRIFPSRYTSTARRSPVLDFVTIEDPEVAHERALSSAGSDSSVTSQIEDKRLPTPPPPVSSSRLVRRETTLGPHSRLDEQSIDQTTPRPPDAEPTLLFERSLLFAKNKMTLEPEPEVNDEPQVVDDLNPGSLISIPSLDFAASQLSSPISTTVPITSPPPTRSSFLGFQKSDFSRSDDTIPFSSSDSRRSDPESVAICTSTTPNQIGDNGPSSISSHPTAASTLRLVRPLGHGAFSSVWLAEDLSQVPLTLVSKKSVRDLRRRASGRDHYQEHAKEKPTEGAPPTPDSAADRDFLEPKRNRLRDGLKSMLLFSKVQSSSPTSAYSSLPTTPTTPITPSSREFQETIVSEVGPLSRHPSYRSTDSANSSDNVTSHTTPGSAGLSSPPGIPQLRLQLDNGMMSLSRDSSLKKFKERVRGTKPGYLLGRAYLDERHGGMGEPLARGVDDFGFLHPRHTRDGSLSGSEGSIASLSRQSSIKKSRGKKDVRLVAVKLTPRRAGEPLTKRGAKEEEERTRVGFVREVEVLKHISHPNITPLLAHLSTPDHHILVLPYLPGGDLLGLVNNDESWGKLSESILRRIWCELCKAVGWMHGVGLVHRDIKLENILLTTSMFPSTEDSSTPVIPPAHMPLIKLTDFGLSRFVEIDAKGDAELLTTRCGSEAYAAPELVIGGRAGYDARKTDAWACGVVLYALVGRKLPFGEGIVNAELNGGKIGGERNGREGSLSERRHWLMKIARGEWVWPDGGGGEDVEMPAEQDGDHSELVGQHLARSNGAKRIVERLLVRDPKKRARIVDLWQDVWMCGGEDEAWWREREKQRAIEEEIYRRLTVQDLHSCTPPVVRDFAYEHEVDEGRRWFLDQNMQGLEEDCMQAREQENEEEDEEDQRGYLLDEGTIDSITRQEVV</sequence>
<feature type="region of interest" description="Disordered" evidence="3">
    <location>
        <begin position="569"/>
        <end position="592"/>
    </location>
</feature>
<dbReference type="AlphaFoldDB" id="A0A9P6JTY2"/>
<dbReference type="PANTHER" id="PTHR24346:SF110">
    <property type="entry name" value="NON-SPECIFIC SERINE_THREONINE PROTEIN KINASE"/>
    <property type="match status" value="1"/>
</dbReference>
<dbReference type="SUPFAM" id="SSF56112">
    <property type="entry name" value="Protein kinase-like (PK-like)"/>
    <property type="match status" value="1"/>
</dbReference>
<dbReference type="OrthoDB" id="289250at2759"/>
<dbReference type="SMART" id="SM00220">
    <property type="entry name" value="S_TKc"/>
    <property type="match status" value="1"/>
</dbReference>
<feature type="region of interest" description="Disordered" evidence="3">
    <location>
        <begin position="983"/>
        <end position="1016"/>
    </location>
</feature>
<keyword evidence="1" id="KW-0547">Nucleotide-binding</keyword>
<feature type="compositionally biased region" description="Polar residues" evidence="3">
    <location>
        <begin position="150"/>
        <end position="160"/>
    </location>
</feature>
<dbReference type="GO" id="GO:0005737">
    <property type="term" value="C:cytoplasm"/>
    <property type="evidence" value="ECO:0007669"/>
    <property type="project" value="TreeGrafter"/>
</dbReference>
<dbReference type="Gene3D" id="1.10.510.10">
    <property type="entry name" value="Transferase(Phosphotransferase) domain 1"/>
    <property type="match status" value="1"/>
</dbReference>
<gene>
    <name evidence="5" type="ORF">CPB83DRAFT_890087</name>
</gene>
<evidence type="ECO:0000256" key="1">
    <source>
        <dbReference type="ARBA" id="ARBA00022741"/>
    </source>
</evidence>
<evidence type="ECO:0000259" key="4">
    <source>
        <dbReference type="PROSITE" id="PS50011"/>
    </source>
</evidence>
<dbReference type="InterPro" id="IPR008271">
    <property type="entry name" value="Ser/Thr_kinase_AS"/>
</dbReference>
<feature type="region of interest" description="Disordered" evidence="3">
    <location>
        <begin position="144"/>
        <end position="208"/>
    </location>
</feature>
<reference evidence="5" key="1">
    <citation type="submission" date="2020-11" db="EMBL/GenBank/DDBJ databases">
        <authorList>
            <consortium name="DOE Joint Genome Institute"/>
            <person name="Ahrendt S."/>
            <person name="Riley R."/>
            <person name="Andreopoulos W."/>
            <person name="Labutti K."/>
            <person name="Pangilinan J."/>
            <person name="Ruiz-Duenas F.J."/>
            <person name="Barrasa J.M."/>
            <person name="Sanchez-Garcia M."/>
            <person name="Camarero S."/>
            <person name="Miyauchi S."/>
            <person name="Serrano A."/>
            <person name="Linde D."/>
            <person name="Babiker R."/>
            <person name="Drula E."/>
            <person name="Ayuso-Fernandez I."/>
            <person name="Pacheco R."/>
            <person name="Padilla G."/>
            <person name="Ferreira P."/>
            <person name="Barriuso J."/>
            <person name="Kellner H."/>
            <person name="Castanera R."/>
            <person name="Alfaro M."/>
            <person name="Ramirez L."/>
            <person name="Pisabarro A.G."/>
            <person name="Kuo A."/>
            <person name="Tritt A."/>
            <person name="Lipzen A."/>
            <person name="He G."/>
            <person name="Yan M."/>
            <person name="Ng V."/>
            <person name="Cullen D."/>
            <person name="Martin F."/>
            <person name="Rosso M.-N."/>
            <person name="Henrissat B."/>
            <person name="Hibbett D."/>
            <person name="Martinez A.T."/>
            <person name="Grigoriev I.V."/>
        </authorList>
    </citation>
    <scope>NUCLEOTIDE SEQUENCE</scope>
    <source>
        <strain evidence="5">CBS 506.95</strain>
    </source>
</reference>
<dbReference type="PROSITE" id="PS50011">
    <property type="entry name" value="PROTEIN_KINASE_DOM"/>
    <property type="match status" value="1"/>
</dbReference>
<dbReference type="GO" id="GO:0035556">
    <property type="term" value="P:intracellular signal transduction"/>
    <property type="evidence" value="ECO:0007669"/>
    <property type="project" value="TreeGrafter"/>
</dbReference>
<dbReference type="InterPro" id="IPR011009">
    <property type="entry name" value="Kinase-like_dom_sf"/>
</dbReference>
<dbReference type="PANTHER" id="PTHR24346">
    <property type="entry name" value="MAP/MICROTUBULE AFFINITY-REGULATING KINASE"/>
    <property type="match status" value="1"/>
</dbReference>
<evidence type="ECO:0000256" key="3">
    <source>
        <dbReference type="SAM" id="MobiDB-lite"/>
    </source>
</evidence>
<feature type="compositionally biased region" description="Polar residues" evidence="3">
    <location>
        <begin position="572"/>
        <end position="588"/>
    </location>
</feature>
<evidence type="ECO:0000313" key="5">
    <source>
        <dbReference type="EMBL" id="KAF9533612.1"/>
    </source>
</evidence>
<feature type="domain" description="Protein kinase" evidence="4">
    <location>
        <begin position="567"/>
        <end position="914"/>
    </location>
</feature>
<feature type="compositionally biased region" description="Low complexity" evidence="3">
    <location>
        <begin position="23"/>
        <end position="48"/>
    </location>
</feature>
<dbReference type="GO" id="GO:0005524">
    <property type="term" value="F:ATP binding"/>
    <property type="evidence" value="ECO:0007669"/>
    <property type="project" value="UniProtKB-KW"/>
</dbReference>
<evidence type="ECO:0000313" key="6">
    <source>
        <dbReference type="Proteomes" id="UP000807306"/>
    </source>
</evidence>
<organism evidence="5 6">
    <name type="scientific">Crepidotus variabilis</name>
    <dbReference type="NCBI Taxonomy" id="179855"/>
    <lineage>
        <taxon>Eukaryota</taxon>
        <taxon>Fungi</taxon>
        <taxon>Dikarya</taxon>
        <taxon>Basidiomycota</taxon>
        <taxon>Agaricomycotina</taxon>
        <taxon>Agaricomycetes</taxon>
        <taxon>Agaricomycetidae</taxon>
        <taxon>Agaricales</taxon>
        <taxon>Agaricineae</taxon>
        <taxon>Crepidotaceae</taxon>
        <taxon>Crepidotus</taxon>
    </lineage>
</organism>
<comment type="caution">
    <text evidence="5">The sequence shown here is derived from an EMBL/GenBank/DDBJ whole genome shotgun (WGS) entry which is preliminary data.</text>
</comment>
<dbReference type="EMBL" id="MU157828">
    <property type="protein sequence ID" value="KAF9533612.1"/>
    <property type="molecule type" value="Genomic_DNA"/>
</dbReference>
<feature type="region of interest" description="Disordered" evidence="3">
    <location>
        <begin position="372"/>
        <end position="410"/>
    </location>
</feature>
<dbReference type="InterPro" id="IPR000719">
    <property type="entry name" value="Prot_kinase_dom"/>
</dbReference>
<feature type="compositionally biased region" description="Basic and acidic residues" evidence="3">
    <location>
        <begin position="179"/>
        <end position="193"/>
    </location>
</feature>
<name>A0A9P6JTY2_9AGAR</name>